<evidence type="ECO:0000256" key="1">
    <source>
        <dbReference type="SAM" id="MobiDB-lite"/>
    </source>
</evidence>
<sequence>MPATRDRFIARLSKKFRQASEDRKRVLDIIEADPTLRQRLRKMEQAELEGPKGAKRSPASPSDRKAAGLDRSPARNAEGRVAITPKPVLENQALYVVGLTRAERLAKEAYQRAVWYYKWGDWKRDSVPVEEVGRLITRLKRDLMRARADRASAQEAFEEAARVSAPPETHHVLYREELLASVPPDEKGTSVRNAFERWLDGRTGKIEPDRVQDEPQL</sequence>
<feature type="compositionally biased region" description="Basic and acidic residues" evidence="1">
    <location>
        <begin position="41"/>
        <end position="52"/>
    </location>
</feature>
<protein>
    <submittedName>
        <fullName evidence="2">Uncharacterized protein</fullName>
    </submittedName>
</protein>
<evidence type="ECO:0000313" key="2">
    <source>
        <dbReference type="EMBL" id="MFD0986149.1"/>
    </source>
</evidence>
<evidence type="ECO:0000313" key="3">
    <source>
        <dbReference type="Proteomes" id="UP001597102"/>
    </source>
</evidence>
<gene>
    <name evidence="2" type="ORF">ACFQ2F_03435</name>
</gene>
<organism evidence="2 3">
    <name type="scientific">Methyloligella solikamskensis</name>
    <dbReference type="NCBI Taxonomy" id="1177756"/>
    <lineage>
        <taxon>Bacteria</taxon>
        <taxon>Pseudomonadati</taxon>
        <taxon>Pseudomonadota</taxon>
        <taxon>Alphaproteobacteria</taxon>
        <taxon>Hyphomicrobiales</taxon>
        <taxon>Hyphomicrobiaceae</taxon>
        <taxon>Methyloligella</taxon>
    </lineage>
</organism>
<comment type="caution">
    <text evidence="2">The sequence shown here is derived from an EMBL/GenBank/DDBJ whole genome shotgun (WGS) entry which is preliminary data.</text>
</comment>
<accession>A0ABW3J769</accession>
<dbReference type="RefSeq" id="WP_379085728.1">
    <property type="nucleotide sequence ID" value="NZ_JBHTJO010000001.1"/>
</dbReference>
<dbReference type="EMBL" id="JBHTJO010000001">
    <property type="protein sequence ID" value="MFD0986149.1"/>
    <property type="molecule type" value="Genomic_DNA"/>
</dbReference>
<name>A0ABW3J769_9HYPH</name>
<feature type="region of interest" description="Disordered" evidence="1">
    <location>
        <begin position="40"/>
        <end position="80"/>
    </location>
</feature>
<keyword evidence="3" id="KW-1185">Reference proteome</keyword>
<dbReference type="Proteomes" id="UP001597102">
    <property type="component" value="Unassembled WGS sequence"/>
</dbReference>
<proteinExistence type="predicted"/>
<reference evidence="3" key="1">
    <citation type="journal article" date="2019" name="Int. J. Syst. Evol. Microbiol.">
        <title>The Global Catalogue of Microorganisms (GCM) 10K type strain sequencing project: providing services to taxonomists for standard genome sequencing and annotation.</title>
        <authorList>
            <consortium name="The Broad Institute Genomics Platform"/>
            <consortium name="The Broad Institute Genome Sequencing Center for Infectious Disease"/>
            <person name="Wu L."/>
            <person name="Ma J."/>
        </authorList>
    </citation>
    <scope>NUCLEOTIDE SEQUENCE [LARGE SCALE GENOMIC DNA]</scope>
    <source>
        <strain evidence="3">CCUG 61697</strain>
    </source>
</reference>